<organism evidence="2 3">
    <name type="scientific">Dysgonomonas hofstadii</name>
    <dbReference type="NCBI Taxonomy" id="637886"/>
    <lineage>
        <taxon>Bacteria</taxon>
        <taxon>Pseudomonadati</taxon>
        <taxon>Bacteroidota</taxon>
        <taxon>Bacteroidia</taxon>
        <taxon>Bacteroidales</taxon>
        <taxon>Dysgonomonadaceae</taxon>
        <taxon>Dysgonomonas</taxon>
    </lineage>
</organism>
<evidence type="ECO:0000256" key="1">
    <source>
        <dbReference type="SAM" id="Phobius"/>
    </source>
</evidence>
<dbReference type="Proteomes" id="UP000555103">
    <property type="component" value="Unassembled WGS sequence"/>
</dbReference>
<comment type="caution">
    <text evidence="2">The sequence shown here is derived from an EMBL/GenBank/DDBJ whole genome shotgun (WGS) entry which is preliminary data.</text>
</comment>
<keyword evidence="1" id="KW-0472">Membrane</keyword>
<sequence length="126" mass="14658">MSSKQIRYTARILLLLYIGYFSCISYFVHTHVYNGVVYVHSHPYNKWAKNANEDKQLPFETHHHTSAGFFTFNQISNITSFEAIEWNLLDTAPDTFCVIKYKRLLCNEVSKPVVTGFNLRAPPFFS</sequence>
<dbReference type="AlphaFoldDB" id="A0A840CHA3"/>
<accession>A0A840CHA3</accession>
<name>A0A840CHA3_9BACT</name>
<keyword evidence="1" id="KW-1133">Transmembrane helix</keyword>
<reference evidence="2 3" key="1">
    <citation type="submission" date="2020-08" db="EMBL/GenBank/DDBJ databases">
        <title>Genomic Encyclopedia of Type Strains, Phase IV (KMG-IV): sequencing the most valuable type-strain genomes for metagenomic binning, comparative biology and taxonomic classification.</title>
        <authorList>
            <person name="Goeker M."/>
        </authorList>
    </citation>
    <scope>NUCLEOTIDE SEQUENCE [LARGE SCALE GENOMIC DNA]</scope>
    <source>
        <strain evidence="2 3">DSM 104969</strain>
    </source>
</reference>
<proteinExistence type="predicted"/>
<keyword evidence="3" id="KW-1185">Reference proteome</keyword>
<gene>
    <name evidence="2" type="ORF">GGR21_000488</name>
</gene>
<protein>
    <submittedName>
        <fullName evidence="2">Uncharacterized protein</fullName>
    </submittedName>
</protein>
<keyword evidence="1" id="KW-0812">Transmembrane</keyword>
<evidence type="ECO:0000313" key="2">
    <source>
        <dbReference type="EMBL" id="MBB4034601.1"/>
    </source>
</evidence>
<evidence type="ECO:0000313" key="3">
    <source>
        <dbReference type="Proteomes" id="UP000555103"/>
    </source>
</evidence>
<feature type="transmembrane region" description="Helical" evidence="1">
    <location>
        <begin position="12"/>
        <end position="29"/>
    </location>
</feature>
<dbReference type="EMBL" id="JACIEP010000002">
    <property type="protein sequence ID" value="MBB4034601.1"/>
    <property type="molecule type" value="Genomic_DNA"/>
</dbReference>
<dbReference type="RefSeq" id="WP_183305568.1">
    <property type="nucleotide sequence ID" value="NZ_JACIEP010000002.1"/>
</dbReference>